<dbReference type="EMBL" id="JAQIZT010000017">
    <property type="protein sequence ID" value="KAJ6960500.1"/>
    <property type="molecule type" value="Genomic_DNA"/>
</dbReference>
<protein>
    <submittedName>
        <fullName evidence="1">Uncharacterized protein</fullName>
    </submittedName>
</protein>
<comment type="caution">
    <text evidence="1">The sequence shown here is derived from an EMBL/GenBank/DDBJ whole genome shotgun (WGS) entry which is preliminary data.</text>
</comment>
<evidence type="ECO:0000313" key="1">
    <source>
        <dbReference type="EMBL" id="KAJ6960500.1"/>
    </source>
</evidence>
<organism evidence="1 2">
    <name type="scientific">Populus alba x Populus x berolinensis</name>
    <dbReference type="NCBI Taxonomy" id="444605"/>
    <lineage>
        <taxon>Eukaryota</taxon>
        <taxon>Viridiplantae</taxon>
        <taxon>Streptophyta</taxon>
        <taxon>Embryophyta</taxon>
        <taxon>Tracheophyta</taxon>
        <taxon>Spermatophyta</taxon>
        <taxon>Magnoliopsida</taxon>
        <taxon>eudicotyledons</taxon>
        <taxon>Gunneridae</taxon>
        <taxon>Pentapetalae</taxon>
        <taxon>rosids</taxon>
        <taxon>fabids</taxon>
        <taxon>Malpighiales</taxon>
        <taxon>Salicaceae</taxon>
        <taxon>Saliceae</taxon>
        <taxon>Populus</taxon>
    </lineage>
</organism>
<evidence type="ECO:0000313" key="2">
    <source>
        <dbReference type="Proteomes" id="UP001164929"/>
    </source>
</evidence>
<keyword evidence="2" id="KW-1185">Reference proteome</keyword>
<dbReference type="Proteomes" id="UP001164929">
    <property type="component" value="Chromosome 17"/>
</dbReference>
<dbReference type="AlphaFoldDB" id="A0AAD6LH62"/>
<accession>A0AAD6LH62</accession>
<sequence>MRTLNGAGIPGRGDKQSNRAAPRCSICAINGGCQNSSLLQQRWLGPTSSLLQPDPVVAIQSQDPCTNALMERSEHELLIMALTTPSLRCPVCPLMPTTDTLKFDPQNNPWPDQPGLLCTETILRSNLLHIGSTTLDPIPRLAARLAPTQLGTTRLSLARLAADDMADALPESDGECGHVRRPILTPFSPVASYRPPLHSINGSSLLAPLSINGGCQTPSLLQTKVAANFLLFFNNGGYQSQRYRGARQVHVDMAPRSIPISNKVLSKQRGDVESSYLGEARLRRVRAEGEDELRPGRST</sequence>
<proteinExistence type="predicted"/>
<name>A0AAD6LH62_9ROSI</name>
<gene>
    <name evidence="1" type="ORF">NC653_038511</name>
</gene>
<reference evidence="1" key="1">
    <citation type="journal article" date="2023" name="Mol. Ecol. Resour.">
        <title>Chromosome-level genome assembly of a triploid poplar Populus alba 'Berolinensis'.</title>
        <authorList>
            <person name="Chen S."/>
            <person name="Yu Y."/>
            <person name="Wang X."/>
            <person name="Wang S."/>
            <person name="Zhang T."/>
            <person name="Zhou Y."/>
            <person name="He R."/>
            <person name="Meng N."/>
            <person name="Wang Y."/>
            <person name="Liu W."/>
            <person name="Liu Z."/>
            <person name="Liu J."/>
            <person name="Guo Q."/>
            <person name="Huang H."/>
            <person name="Sederoff R.R."/>
            <person name="Wang G."/>
            <person name="Qu G."/>
            <person name="Chen S."/>
        </authorList>
    </citation>
    <scope>NUCLEOTIDE SEQUENCE</scope>
    <source>
        <strain evidence="1">SC-2020</strain>
    </source>
</reference>